<dbReference type="Gramene" id="TraesCLE_scaffold_044470_01G000200.1">
    <property type="protein sequence ID" value="TraesCLE_scaffold_044470_01G000200.1"/>
    <property type="gene ID" value="TraesCLE_scaffold_044470_01G000200"/>
</dbReference>
<name>A0A3B5XWC4_WHEAT</name>
<dbReference type="PaxDb" id="4565-Traes_1AS_C5384664A.1"/>
<dbReference type="PANTHER" id="PTHR35546">
    <property type="entry name" value="F-BOX PROTEIN INTERACTION DOMAIN PROTEIN-RELATED"/>
    <property type="match status" value="1"/>
</dbReference>
<dbReference type="Gramene" id="TraesLDM1A03G00027160.1">
    <property type="protein sequence ID" value="TraesLDM1A03G00027160.1.CDS1"/>
    <property type="gene ID" value="TraesLDM1A03G00027160"/>
</dbReference>
<reference evidence="2" key="2">
    <citation type="submission" date="2018-10" db="UniProtKB">
        <authorList>
            <consortium name="EnsemblPlants"/>
        </authorList>
    </citation>
    <scope>IDENTIFICATION</scope>
</reference>
<dbReference type="Gramene" id="TraesROB_scaffold_069858_01G000100.1">
    <property type="protein sequence ID" value="TraesROB_scaffold_069858_01G000100.1"/>
    <property type="gene ID" value="TraesROB_scaffold_069858_01G000100"/>
</dbReference>
<dbReference type="Gramene" id="TraesJAG1A03G00026440.1">
    <property type="protein sequence ID" value="TraesJAG1A03G00026440.1.CDS1"/>
    <property type="gene ID" value="TraesJAG1A03G00026440"/>
</dbReference>
<sequence length="388" mass="44533">MVKGRRSKRRRCPVANLTDDLIVEILSRLPARSVCRFKCVSTTWRDLISHPVNRMKLPQTLAGFFTKHDSETVPWSVPRFTNVSGTGRGLPLVSPLLDFLPVHKRIFLLDSCNGLLLCRCYGTQLSTGEWDLTDYHHFVCNPATKEWVALPGKWQCSRLGFNPTVSPHFYVFEFFRDYGHLAPMVIGEVYSSETGGWVREENEVDNDFSFPHRLPAVFFNGCMHYLTNKASIAVVDTGGKACRNIPVPVPGEQEFGFIQLSQGRLHYANFEADHEDKVVRLVAYVLEDYDRQRWTLKHTAEAPYILGWPSGLYEPGWNNSINLAEEFEWVAVHPDCNMIFYTLESDKILMSYDMDRRHVQEIFTLGASTQETYLPYVPLFSELQALHI</sequence>
<dbReference type="Gramene" id="TraesRN1A0100202600.1">
    <property type="protein sequence ID" value="TraesRN1A0100202600.1"/>
    <property type="gene ID" value="TraesRN1A0100202600"/>
</dbReference>
<dbReference type="CDD" id="cd22157">
    <property type="entry name" value="F-box_AtFBW1-like"/>
    <property type="match status" value="1"/>
</dbReference>
<evidence type="ECO:0000313" key="2">
    <source>
        <dbReference type="EnsemblPlants" id="TraesCS1A02G074300.1.cds1"/>
    </source>
</evidence>
<dbReference type="InterPro" id="IPR001810">
    <property type="entry name" value="F-box_dom"/>
</dbReference>
<organism evidence="2">
    <name type="scientific">Triticum aestivum</name>
    <name type="common">Wheat</name>
    <dbReference type="NCBI Taxonomy" id="4565"/>
    <lineage>
        <taxon>Eukaryota</taxon>
        <taxon>Viridiplantae</taxon>
        <taxon>Streptophyta</taxon>
        <taxon>Embryophyta</taxon>
        <taxon>Tracheophyta</taxon>
        <taxon>Spermatophyta</taxon>
        <taxon>Magnoliopsida</taxon>
        <taxon>Liliopsida</taxon>
        <taxon>Poales</taxon>
        <taxon>Poaceae</taxon>
        <taxon>BOP clade</taxon>
        <taxon>Pooideae</taxon>
        <taxon>Triticodae</taxon>
        <taxon>Triticeae</taxon>
        <taxon>Triticinae</taxon>
        <taxon>Triticum</taxon>
    </lineage>
</organism>
<dbReference type="Gramene" id="TraesCS1A03G0180200.1">
    <property type="protein sequence ID" value="TraesCS1A03G0180200.1.CDS1"/>
    <property type="gene ID" value="TraesCS1A03G0180200"/>
</dbReference>
<dbReference type="Pfam" id="PF24750">
    <property type="entry name" value="b-prop_At3g26010-like"/>
    <property type="match status" value="1"/>
</dbReference>
<dbReference type="InterPro" id="IPR056592">
    <property type="entry name" value="Beta-prop_At3g26010-like"/>
</dbReference>
<dbReference type="Gramene" id="TraesCAD_scaffold_055633_01G000200.1">
    <property type="protein sequence ID" value="TraesCAD_scaffold_055633_01G000200.1"/>
    <property type="gene ID" value="TraesCAD_scaffold_055633_01G000200"/>
</dbReference>
<dbReference type="Gramene" id="TraesJUL1A03G00027410.1">
    <property type="protein sequence ID" value="TraesJUL1A03G00027410.1.CDS1"/>
    <property type="gene ID" value="TraesJUL1A03G00027410"/>
</dbReference>
<dbReference type="Gramene" id="TraesSTA1A03G00025290.1">
    <property type="protein sequence ID" value="TraesSTA1A03G00025290.1.CDS1"/>
    <property type="gene ID" value="TraesSTA1A03G00025290"/>
</dbReference>
<proteinExistence type="predicted"/>
<dbReference type="STRING" id="4565.A0A3B5XWC4"/>
<dbReference type="Proteomes" id="UP000019116">
    <property type="component" value="Chromosome 1A"/>
</dbReference>
<reference evidence="2" key="1">
    <citation type="submission" date="2018-08" db="EMBL/GenBank/DDBJ databases">
        <authorList>
            <person name="Rossello M."/>
        </authorList>
    </citation>
    <scope>NUCLEOTIDE SEQUENCE [LARGE SCALE GENOMIC DNA]</scope>
    <source>
        <strain evidence="2">cv. Chinese Spring</strain>
    </source>
</reference>
<dbReference type="PANTHER" id="PTHR35546:SF38">
    <property type="entry name" value="F-BOX DOMAIN-CONTAINING PROTEIN"/>
    <property type="match status" value="1"/>
</dbReference>
<dbReference type="Gramene" id="TraesPARA_EIv1.0_0085050.1">
    <property type="protein sequence ID" value="TraesPARA_EIv1.0_0085050.1.CDS1"/>
    <property type="gene ID" value="TraesPARA_EIv1.0_0085050"/>
</dbReference>
<dbReference type="Gramene" id="TraesNOR1A03G00026240.1">
    <property type="protein sequence ID" value="TraesNOR1A03G00026240.1.CDS1"/>
    <property type="gene ID" value="TraesNOR1A03G00026240"/>
</dbReference>
<feature type="domain" description="F-box" evidence="1">
    <location>
        <begin position="17"/>
        <end position="57"/>
    </location>
</feature>
<dbReference type="InterPro" id="IPR036047">
    <property type="entry name" value="F-box-like_dom_sf"/>
</dbReference>
<dbReference type="Gramene" id="TraesCS1A02G074300.1">
    <property type="protein sequence ID" value="TraesCS1A02G074300.1.cds1"/>
    <property type="gene ID" value="TraesCS1A02G074300"/>
</dbReference>
<dbReference type="Gramene" id="TraesMAC1A03G00026490.1">
    <property type="protein sequence ID" value="TraesMAC1A03G00026490.1.CDS1"/>
    <property type="gene ID" value="TraesMAC1A03G00026490"/>
</dbReference>
<dbReference type="OMA" id="IYANHRK"/>
<dbReference type="Gramene" id="TraesWEE_scaffold_085137_01G000200.1">
    <property type="protein sequence ID" value="TraesWEE_scaffold_085137_01G000200.1"/>
    <property type="gene ID" value="TraesWEE_scaffold_085137_01G000200"/>
</dbReference>
<dbReference type="SUPFAM" id="SSF81383">
    <property type="entry name" value="F-box domain"/>
    <property type="match status" value="1"/>
</dbReference>
<accession>A0A3B5XWC4</accession>
<dbReference type="OrthoDB" id="642915at2759"/>
<dbReference type="Pfam" id="PF00646">
    <property type="entry name" value="F-box"/>
    <property type="match status" value="1"/>
</dbReference>
<dbReference type="Gramene" id="TraesARI1A03G00026750.1">
    <property type="protein sequence ID" value="TraesARI1A03G00026750.1.CDS1"/>
    <property type="gene ID" value="TraesARI1A03G00026750"/>
</dbReference>
<dbReference type="InterPro" id="IPR055290">
    <property type="entry name" value="At3g26010-like"/>
</dbReference>
<dbReference type="AlphaFoldDB" id="A0A3B5XWC4"/>
<dbReference type="SMART" id="SM00256">
    <property type="entry name" value="FBOX"/>
    <property type="match status" value="1"/>
</dbReference>
<dbReference type="Gramene" id="TraesLAC1A03G00027650.1">
    <property type="protein sequence ID" value="TraesLAC1A03G00027650.1.CDS1"/>
    <property type="gene ID" value="TraesLAC1A03G00027650"/>
</dbReference>
<dbReference type="Gramene" id="TraesSYM1A03G00027140.1">
    <property type="protein sequence ID" value="TraesSYM1A03G00027140.1.CDS1"/>
    <property type="gene ID" value="TraesSYM1A03G00027140"/>
</dbReference>
<keyword evidence="3" id="KW-1185">Reference proteome</keyword>
<dbReference type="EnsemblPlants" id="TraesCS1A02G074300.1">
    <property type="protein sequence ID" value="TraesCS1A02G074300.1.cds1"/>
    <property type="gene ID" value="TraesCS1A02G074300"/>
</dbReference>
<evidence type="ECO:0000313" key="3">
    <source>
        <dbReference type="Proteomes" id="UP000019116"/>
    </source>
</evidence>
<dbReference type="Gene3D" id="1.20.1280.50">
    <property type="match status" value="1"/>
</dbReference>
<evidence type="ECO:0000259" key="1">
    <source>
        <dbReference type="SMART" id="SM00256"/>
    </source>
</evidence>
<protein>
    <recommendedName>
        <fullName evidence="1">F-box domain-containing protein</fullName>
    </recommendedName>
</protein>